<gene>
    <name evidence="2" type="ORF">SETIT_7G298700v2</name>
</gene>
<proteinExistence type="predicted"/>
<feature type="region of interest" description="Disordered" evidence="1">
    <location>
        <begin position="1"/>
        <end position="38"/>
    </location>
</feature>
<dbReference type="AlphaFoldDB" id="A0A368S182"/>
<dbReference type="InterPro" id="IPR009003">
    <property type="entry name" value="Peptidase_S1_PA"/>
</dbReference>
<dbReference type="EMBL" id="CM003534">
    <property type="protein sequence ID" value="RCV36192.1"/>
    <property type="molecule type" value="Genomic_DNA"/>
</dbReference>
<dbReference type="Gene3D" id="2.40.10.120">
    <property type="match status" value="1"/>
</dbReference>
<dbReference type="OrthoDB" id="654694at2759"/>
<evidence type="ECO:0008006" key="3">
    <source>
        <dbReference type="Google" id="ProtNLM"/>
    </source>
</evidence>
<dbReference type="EMBL" id="CM003534">
    <property type="protein sequence ID" value="RCV36193.1"/>
    <property type="molecule type" value="Genomic_DNA"/>
</dbReference>
<reference evidence="2" key="2">
    <citation type="submission" date="2015-07" db="EMBL/GenBank/DDBJ databases">
        <authorList>
            <person name="Noorani M."/>
        </authorList>
    </citation>
    <scope>NUCLEOTIDE SEQUENCE</scope>
    <source>
        <strain evidence="2">Yugu1</strain>
    </source>
</reference>
<name>A0A368S182_SETIT</name>
<evidence type="ECO:0000256" key="1">
    <source>
        <dbReference type="SAM" id="MobiDB-lite"/>
    </source>
</evidence>
<reference evidence="2" key="1">
    <citation type="journal article" date="2012" name="Nat. Biotechnol.">
        <title>Reference genome sequence of the model plant Setaria.</title>
        <authorList>
            <person name="Bennetzen J.L."/>
            <person name="Schmutz J."/>
            <person name="Wang H."/>
            <person name="Percifield R."/>
            <person name="Hawkins J."/>
            <person name="Pontaroli A.C."/>
            <person name="Estep M."/>
            <person name="Feng L."/>
            <person name="Vaughn J.N."/>
            <person name="Grimwood J."/>
            <person name="Jenkins J."/>
            <person name="Barry K."/>
            <person name="Lindquist E."/>
            <person name="Hellsten U."/>
            <person name="Deshpande S."/>
            <person name="Wang X."/>
            <person name="Wu X."/>
            <person name="Mitros T."/>
            <person name="Triplett J."/>
            <person name="Yang X."/>
            <person name="Ye C.Y."/>
            <person name="Mauro-Herrera M."/>
            <person name="Wang L."/>
            <person name="Li P."/>
            <person name="Sharma M."/>
            <person name="Sharma R."/>
            <person name="Ronald P.C."/>
            <person name="Panaud O."/>
            <person name="Kellogg E.A."/>
            <person name="Brutnell T.P."/>
            <person name="Doust A.N."/>
            <person name="Tuskan G.A."/>
            <person name="Rokhsar D."/>
            <person name="Devos K.M."/>
        </authorList>
    </citation>
    <scope>NUCLEOTIDE SEQUENCE [LARGE SCALE GENOMIC DNA]</scope>
    <source>
        <strain evidence="2">Yugu1</strain>
    </source>
</reference>
<dbReference type="STRING" id="4555.A0A368S182"/>
<dbReference type="Pfam" id="PF13365">
    <property type="entry name" value="Trypsin_2"/>
    <property type="match status" value="1"/>
</dbReference>
<dbReference type="PANTHER" id="PTHR47389:SF6">
    <property type="entry name" value="OS09G0436300 PROTEIN"/>
    <property type="match status" value="1"/>
</dbReference>
<dbReference type="PANTHER" id="PTHR47389">
    <property type="entry name" value="OS09G0436400 PROTEIN"/>
    <property type="match status" value="1"/>
</dbReference>
<protein>
    <recommendedName>
        <fullName evidence="3">PDZ domain-containing protein</fullName>
    </recommendedName>
</protein>
<feature type="compositionally biased region" description="Basic residues" evidence="1">
    <location>
        <begin position="1"/>
        <end position="16"/>
    </location>
</feature>
<organism evidence="2">
    <name type="scientific">Setaria italica</name>
    <name type="common">Foxtail millet</name>
    <name type="synonym">Panicum italicum</name>
    <dbReference type="NCBI Taxonomy" id="4555"/>
    <lineage>
        <taxon>Eukaryota</taxon>
        <taxon>Viridiplantae</taxon>
        <taxon>Streptophyta</taxon>
        <taxon>Embryophyta</taxon>
        <taxon>Tracheophyta</taxon>
        <taxon>Spermatophyta</taxon>
        <taxon>Magnoliopsida</taxon>
        <taxon>Liliopsida</taxon>
        <taxon>Poales</taxon>
        <taxon>Poaceae</taxon>
        <taxon>PACMAD clade</taxon>
        <taxon>Panicoideae</taxon>
        <taxon>Panicodae</taxon>
        <taxon>Paniceae</taxon>
        <taxon>Cenchrinae</taxon>
        <taxon>Setaria</taxon>
    </lineage>
</organism>
<dbReference type="SUPFAM" id="SSF50494">
    <property type="entry name" value="Trypsin-like serine proteases"/>
    <property type="match status" value="1"/>
</dbReference>
<sequence length="410" mass="46322">MKHTRRRKAKATKKKAQIPDTPRQKETPGGRRACWSDSDEPQSKFIMYDDDSGKVIDFKKDGPKYFESVLGDHRSVVSLVASADGGCVVCSGTVVDHEDKQIWILTSATLVRKPDTQFEAYKKEEIKICWLQIEVVLHNGDTVEGSLEMCNLHYNIAIVAIEYRDSLGCLPAVQLWDLPLYYSLQPRPVIALGRNVNSKAMVSWGQLVRENSELDCKELMVCLCGISEDFIGGPIMDSENRFLGIVYSFEETAPFLPADIAARCIQYHKKERALPWLRIRVQALHTLDLDVLETICSKFARPPSGLVVDKICDTSTENYGGIEVGDIISKLDGVALYSVAQFTAMFLDKFEVALDTSDAVTLQAVVDRPTDKTTFVAKLNVQQVASNERNKSFENRWMEWKFYGFDKQFY</sequence>
<evidence type="ECO:0000313" key="2">
    <source>
        <dbReference type="EMBL" id="RCV36192.1"/>
    </source>
</evidence>
<accession>A0A368S182</accession>